<dbReference type="PROSITE" id="PS00455">
    <property type="entry name" value="AMP_BINDING"/>
    <property type="match status" value="1"/>
</dbReference>
<dbReference type="RefSeq" id="XP_025553096.1">
    <property type="nucleotide sequence ID" value="XM_025693623.1"/>
</dbReference>
<accession>A0A395I176</accession>
<reference evidence="3 4" key="1">
    <citation type="submission" date="2018-02" db="EMBL/GenBank/DDBJ databases">
        <title>The genomes of Aspergillus section Nigri reveals drivers in fungal speciation.</title>
        <authorList>
            <consortium name="DOE Joint Genome Institute"/>
            <person name="Vesth T.C."/>
            <person name="Nybo J."/>
            <person name="Theobald S."/>
            <person name="Brandl J."/>
            <person name="Frisvad J.C."/>
            <person name="Nielsen K.F."/>
            <person name="Lyhne E.K."/>
            <person name="Kogle M.E."/>
            <person name="Kuo A."/>
            <person name="Riley R."/>
            <person name="Clum A."/>
            <person name="Nolan M."/>
            <person name="Lipzen A."/>
            <person name="Salamov A."/>
            <person name="Henrissat B."/>
            <person name="Wiebenga A."/>
            <person name="De vries R.P."/>
            <person name="Grigoriev I.V."/>
            <person name="Mortensen U.H."/>
            <person name="Andersen M.R."/>
            <person name="Baker S.E."/>
        </authorList>
    </citation>
    <scope>NUCLEOTIDE SEQUENCE [LARGE SCALE GENOMIC DNA]</scope>
    <source>
        <strain evidence="3 4">CBS 101889</strain>
    </source>
</reference>
<dbReference type="InterPro" id="IPR042099">
    <property type="entry name" value="ANL_N_sf"/>
</dbReference>
<dbReference type="STRING" id="1450537.A0A395I176"/>
<protein>
    <submittedName>
        <fullName evidence="3">Phenylacetyl-CoA ligase</fullName>
    </submittedName>
</protein>
<dbReference type="InterPro" id="IPR025110">
    <property type="entry name" value="AMP-bd_C"/>
</dbReference>
<dbReference type="SUPFAM" id="SSF56801">
    <property type="entry name" value="Acetyl-CoA synthetase-like"/>
    <property type="match status" value="1"/>
</dbReference>
<dbReference type="InterPro" id="IPR045851">
    <property type="entry name" value="AMP-bd_C_sf"/>
</dbReference>
<dbReference type="OrthoDB" id="6509636at2759"/>
<keyword evidence="4" id="KW-1185">Reference proteome</keyword>
<dbReference type="PANTHER" id="PTHR24096:SF422">
    <property type="entry name" value="BCDNA.GH02901"/>
    <property type="match status" value="1"/>
</dbReference>
<dbReference type="InterPro" id="IPR020845">
    <property type="entry name" value="AMP-binding_CS"/>
</dbReference>
<keyword evidence="3" id="KW-0436">Ligase</keyword>
<name>A0A395I176_ASPHC</name>
<dbReference type="CDD" id="cd05911">
    <property type="entry name" value="Firefly_Luc_like"/>
    <property type="match status" value="1"/>
</dbReference>
<dbReference type="EMBL" id="KZ824277">
    <property type="protein sequence ID" value="RAL13942.1"/>
    <property type="molecule type" value="Genomic_DNA"/>
</dbReference>
<evidence type="ECO:0000313" key="3">
    <source>
        <dbReference type="EMBL" id="RAL13942.1"/>
    </source>
</evidence>
<evidence type="ECO:0000259" key="1">
    <source>
        <dbReference type="Pfam" id="PF00501"/>
    </source>
</evidence>
<dbReference type="Gene3D" id="3.40.50.12780">
    <property type="entry name" value="N-terminal domain of ligase-like"/>
    <property type="match status" value="1"/>
</dbReference>
<dbReference type="Proteomes" id="UP000248961">
    <property type="component" value="Unassembled WGS sequence"/>
</dbReference>
<organism evidence="3 4">
    <name type="scientific">Aspergillus homomorphus (strain CBS 101889)</name>
    <dbReference type="NCBI Taxonomy" id="1450537"/>
    <lineage>
        <taxon>Eukaryota</taxon>
        <taxon>Fungi</taxon>
        <taxon>Dikarya</taxon>
        <taxon>Ascomycota</taxon>
        <taxon>Pezizomycotina</taxon>
        <taxon>Eurotiomycetes</taxon>
        <taxon>Eurotiomycetidae</taxon>
        <taxon>Eurotiales</taxon>
        <taxon>Aspergillaceae</taxon>
        <taxon>Aspergillus</taxon>
        <taxon>Aspergillus subgen. Circumdati</taxon>
    </lineage>
</organism>
<dbReference type="GeneID" id="37197912"/>
<sequence>MVFYPPKWAGELPPIPDTLPLCDFMLDEKYGRAPLHQSPAPFICNVTGKGYSPAEIVDRVDYLARTLSQELDWEPNTGAAEDKVIGIFSVNAIDTMPLAWAVHRLSGIVSPANAGFSAAELVYQLTDSKATVLFTCLPLLSTALEAAAKVGIPRQRVFLLETPTEPGQSLPDGSSDFKTVSQLIAEGQKLPPVAPLQWEAGQGRRQPAYLCYSSGTSGLPKGVMISHYNFIANILQFKQYDESSGMRIKGKPEVTSCVLPMSHVYGLNYVCNYAAYRGDQTVVFAKFQLGALLEATQRFKISIYCLVPPIVLRLVQSHELCRRYDLSTVVGLYTGAAPLGEEIEAAVRQQYPSVNVGQGYGITEGTTVIGLTPVLDQWTGSVGCPMPGSQWKILDEDGNEVTAYDTPGEVLVSGPHITMGYLNNPKATAESYRGGWYHTGDVGVMRLSPTGNEHLFIIDRIKELIKVKGLQVAPAELEAHLLTHPAVADCAVIPIPDADAGELPKAFVVKSPKAGPDDAATIQAIVAHVQDAKARHKWLKGGVEFIEVIPKSPSGKILRRLLRDREKQARQAKL</sequence>
<evidence type="ECO:0000313" key="4">
    <source>
        <dbReference type="Proteomes" id="UP000248961"/>
    </source>
</evidence>
<dbReference type="VEuPathDB" id="FungiDB:BO97DRAFT_387975"/>
<dbReference type="Gene3D" id="3.30.300.30">
    <property type="match status" value="1"/>
</dbReference>
<proteinExistence type="predicted"/>
<dbReference type="Pfam" id="PF13193">
    <property type="entry name" value="AMP-binding_C"/>
    <property type="match status" value="1"/>
</dbReference>
<dbReference type="Pfam" id="PF00501">
    <property type="entry name" value="AMP-binding"/>
    <property type="match status" value="1"/>
</dbReference>
<dbReference type="GO" id="GO:0016405">
    <property type="term" value="F:CoA-ligase activity"/>
    <property type="evidence" value="ECO:0007669"/>
    <property type="project" value="TreeGrafter"/>
</dbReference>
<dbReference type="PANTHER" id="PTHR24096">
    <property type="entry name" value="LONG-CHAIN-FATTY-ACID--COA LIGASE"/>
    <property type="match status" value="1"/>
</dbReference>
<feature type="domain" description="AMP-dependent synthetase/ligase" evidence="1">
    <location>
        <begin position="48"/>
        <end position="422"/>
    </location>
</feature>
<dbReference type="AlphaFoldDB" id="A0A395I176"/>
<dbReference type="InterPro" id="IPR000873">
    <property type="entry name" value="AMP-dep_synth/lig_dom"/>
</dbReference>
<gene>
    <name evidence="3" type="ORF">BO97DRAFT_387975</name>
</gene>
<evidence type="ECO:0000259" key="2">
    <source>
        <dbReference type="Pfam" id="PF13193"/>
    </source>
</evidence>
<feature type="domain" description="AMP-binding enzyme C-terminal" evidence="2">
    <location>
        <begin position="476"/>
        <end position="556"/>
    </location>
</feature>